<keyword evidence="3" id="KW-1185">Reference proteome</keyword>
<proteinExistence type="predicted"/>
<dbReference type="InterPro" id="IPR000914">
    <property type="entry name" value="SBP_5_dom"/>
</dbReference>
<protein>
    <submittedName>
        <fullName evidence="2">ABC transporter substrate-binding protein</fullName>
    </submittedName>
</protein>
<dbReference type="GO" id="GO:0015833">
    <property type="term" value="P:peptide transport"/>
    <property type="evidence" value="ECO:0007669"/>
    <property type="project" value="TreeGrafter"/>
</dbReference>
<dbReference type="Gene3D" id="3.10.105.10">
    <property type="entry name" value="Dipeptide-binding Protein, Domain 3"/>
    <property type="match status" value="1"/>
</dbReference>
<dbReference type="RefSeq" id="WP_188896530.1">
    <property type="nucleotide sequence ID" value="NZ_BMMZ01000009.1"/>
</dbReference>
<dbReference type="PANTHER" id="PTHR30290:SF62">
    <property type="entry name" value="OLIGOPEPTIDE ABC TRANSPORTER, PERIPLASMIC OLIGOPEPTIDE-BINDING PROTEIN"/>
    <property type="match status" value="1"/>
</dbReference>
<evidence type="ECO:0000313" key="2">
    <source>
        <dbReference type="EMBL" id="GGL72544.1"/>
    </source>
</evidence>
<dbReference type="Pfam" id="PF00496">
    <property type="entry name" value="SBP_bac_5"/>
    <property type="match status" value="1"/>
</dbReference>
<dbReference type="CDD" id="cd08500">
    <property type="entry name" value="PBP2_NikA_DppA_OppA_like_4"/>
    <property type="match status" value="1"/>
</dbReference>
<gene>
    <name evidence="2" type="ORF">GCM10011575_33510</name>
</gene>
<dbReference type="GO" id="GO:1904680">
    <property type="term" value="F:peptide transmembrane transporter activity"/>
    <property type="evidence" value="ECO:0007669"/>
    <property type="project" value="TreeGrafter"/>
</dbReference>
<dbReference type="AlphaFoldDB" id="A0A917W5W8"/>
<reference evidence="2" key="2">
    <citation type="submission" date="2020-09" db="EMBL/GenBank/DDBJ databases">
        <authorList>
            <person name="Sun Q."/>
            <person name="Zhou Y."/>
        </authorList>
    </citation>
    <scope>NUCLEOTIDE SEQUENCE</scope>
    <source>
        <strain evidence="2">CGMCC 4.7306</strain>
    </source>
</reference>
<evidence type="ECO:0000259" key="1">
    <source>
        <dbReference type="Pfam" id="PF00496"/>
    </source>
</evidence>
<sequence>MGVTGGSGSFSQINRFQGYDGLMRWRPDYSGVIPNVAEKVQSSKGGATYTFSLRQGIKWSDGEPFNADDVLFWYEDVVLNKDLSPDPPAWMMIDNKLGKVRKINDYEVEFSFAKPHGLFLELLAEPTNDAPVRYAKHYLKKYHKKYNPKVNDLVKQEKLTDWVQLFQNHGGSDDDTVRWTVSNQPLLYPWTFTKAPDGGTGKAVAQRNPYYWKVDTQGRQLPYLDGLEYSFLAGSDTNSLTLMALGGQIDMEDQFFCIPQNKPVLADGRQKGGFDFYTTTPTEPNQAVIQLNLNHKDPVKREIFTNKNFRIGLSYALNRQEMINLVLLKQGAPWQVAPSKGSAYYNEQLATQYTEYSVAKANSALDQAGYKKNGSGVRVGPDGKPISIAFDIDNGRPVFVDLMPMIKTYWQAVGIQVNFTAMERSLWEERVRTNADFDATIHRFGGGNGEEVVLDPRYYFPLNGNSVFAAKWQAWYNGLTGSSASAGIEKPPAAVHKQMKLYDQLKQTVNTDQRTKLMNQILAIAADEFYVIGVSAVADGYGIVRNDFHNVPKSMPNSYIYPNPGPCNPEQFYIAS</sequence>
<evidence type="ECO:0000313" key="3">
    <source>
        <dbReference type="Proteomes" id="UP000613840"/>
    </source>
</evidence>
<reference evidence="2" key="1">
    <citation type="journal article" date="2014" name="Int. J. Syst. Evol. Microbiol.">
        <title>Complete genome sequence of Corynebacterium casei LMG S-19264T (=DSM 44701T), isolated from a smear-ripened cheese.</title>
        <authorList>
            <consortium name="US DOE Joint Genome Institute (JGI-PGF)"/>
            <person name="Walter F."/>
            <person name="Albersmeier A."/>
            <person name="Kalinowski J."/>
            <person name="Ruckert C."/>
        </authorList>
    </citation>
    <scope>NUCLEOTIDE SEQUENCE</scope>
    <source>
        <strain evidence="2">CGMCC 4.7306</strain>
    </source>
</reference>
<dbReference type="Gene3D" id="3.40.190.10">
    <property type="entry name" value="Periplasmic binding protein-like II"/>
    <property type="match status" value="1"/>
</dbReference>
<accession>A0A917W5W8</accession>
<feature type="domain" description="Solute-binding protein family 5" evidence="1">
    <location>
        <begin position="32"/>
        <end position="449"/>
    </location>
</feature>
<name>A0A917W5W8_9ACTN</name>
<organism evidence="2 3">
    <name type="scientific">Microlunatus endophyticus</name>
    <dbReference type="NCBI Taxonomy" id="1716077"/>
    <lineage>
        <taxon>Bacteria</taxon>
        <taxon>Bacillati</taxon>
        <taxon>Actinomycetota</taxon>
        <taxon>Actinomycetes</taxon>
        <taxon>Propionibacteriales</taxon>
        <taxon>Propionibacteriaceae</taxon>
        <taxon>Microlunatus</taxon>
    </lineage>
</organism>
<dbReference type="GO" id="GO:0043190">
    <property type="term" value="C:ATP-binding cassette (ABC) transporter complex"/>
    <property type="evidence" value="ECO:0007669"/>
    <property type="project" value="InterPro"/>
</dbReference>
<dbReference type="GO" id="GO:0042597">
    <property type="term" value="C:periplasmic space"/>
    <property type="evidence" value="ECO:0007669"/>
    <property type="project" value="UniProtKB-ARBA"/>
</dbReference>
<dbReference type="PANTHER" id="PTHR30290">
    <property type="entry name" value="PERIPLASMIC BINDING COMPONENT OF ABC TRANSPORTER"/>
    <property type="match status" value="1"/>
</dbReference>
<dbReference type="Proteomes" id="UP000613840">
    <property type="component" value="Unassembled WGS sequence"/>
</dbReference>
<dbReference type="EMBL" id="BMMZ01000009">
    <property type="protein sequence ID" value="GGL72544.1"/>
    <property type="molecule type" value="Genomic_DNA"/>
</dbReference>
<dbReference type="SUPFAM" id="SSF53850">
    <property type="entry name" value="Periplasmic binding protein-like II"/>
    <property type="match status" value="1"/>
</dbReference>
<comment type="caution">
    <text evidence="2">The sequence shown here is derived from an EMBL/GenBank/DDBJ whole genome shotgun (WGS) entry which is preliminary data.</text>
</comment>
<dbReference type="InterPro" id="IPR039424">
    <property type="entry name" value="SBP_5"/>
</dbReference>